<dbReference type="InterPro" id="IPR038379">
    <property type="entry name" value="SecE_sf"/>
</dbReference>
<evidence type="ECO:0000256" key="8">
    <source>
        <dbReference type="ARBA" id="ARBA00023136"/>
    </source>
</evidence>
<keyword evidence="2 9" id="KW-0813">Transport</keyword>
<feature type="transmembrane region" description="Helical" evidence="9">
    <location>
        <begin position="16"/>
        <end position="37"/>
    </location>
</feature>
<gene>
    <name evidence="9 10" type="primary">secE</name>
    <name evidence="10" type="ORF">M0G41_11435</name>
</gene>
<evidence type="ECO:0000256" key="6">
    <source>
        <dbReference type="ARBA" id="ARBA00022989"/>
    </source>
</evidence>
<organism evidence="10 11">
    <name type="scientific">Pseudomarimonas salicorniae</name>
    <dbReference type="NCBI Taxonomy" id="2933270"/>
    <lineage>
        <taxon>Bacteria</taxon>
        <taxon>Pseudomonadati</taxon>
        <taxon>Pseudomonadota</taxon>
        <taxon>Gammaproteobacteria</taxon>
        <taxon>Lysobacterales</taxon>
        <taxon>Lysobacteraceae</taxon>
        <taxon>Pseudomarimonas</taxon>
    </lineage>
</organism>
<feature type="transmembrane region" description="Helical" evidence="9">
    <location>
        <begin position="96"/>
        <end position="123"/>
    </location>
</feature>
<keyword evidence="3 9" id="KW-1003">Cell membrane</keyword>
<evidence type="ECO:0000256" key="1">
    <source>
        <dbReference type="ARBA" id="ARBA00004370"/>
    </source>
</evidence>
<dbReference type="PANTHER" id="PTHR33910">
    <property type="entry name" value="PROTEIN TRANSLOCASE SUBUNIT SECE"/>
    <property type="match status" value="1"/>
</dbReference>
<evidence type="ECO:0000256" key="4">
    <source>
        <dbReference type="ARBA" id="ARBA00022692"/>
    </source>
</evidence>
<keyword evidence="7 9" id="KW-0811">Translocation</keyword>
<reference evidence="10" key="1">
    <citation type="submission" date="2022-04" db="EMBL/GenBank/DDBJ databases">
        <title>Lysobacter sp. CAU 1642 isolated from sea sand.</title>
        <authorList>
            <person name="Kim W."/>
        </authorList>
    </citation>
    <scope>NUCLEOTIDE SEQUENCE</scope>
    <source>
        <strain evidence="10">CAU 1642</strain>
    </source>
</reference>
<proteinExistence type="inferred from homology"/>
<evidence type="ECO:0000256" key="5">
    <source>
        <dbReference type="ARBA" id="ARBA00022927"/>
    </source>
</evidence>
<dbReference type="Gene3D" id="1.20.5.1030">
    <property type="entry name" value="Preprotein translocase secy subunit"/>
    <property type="match status" value="1"/>
</dbReference>
<evidence type="ECO:0000256" key="2">
    <source>
        <dbReference type="ARBA" id="ARBA00022448"/>
    </source>
</evidence>
<dbReference type="EMBL" id="JALNMH010000009">
    <property type="protein sequence ID" value="MCK7594283.1"/>
    <property type="molecule type" value="Genomic_DNA"/>
</dbReference>
<evidence type="ECO:0000256" key="9">
    <source>
        <dbReference type="HAMAP-Rule" id="MF_00422"/>
    </source>
</evidence>
<evidence type="ECO:0000313" key="11">
    <source>
        <dbReference type="Proteomes" id="UP001431449"/>
    </source>
</evidence>
<sequence length="125" mass="13404">MNVKVEQSAESSPVDVVKYVLAAALVVAGVVAFYWFSEWPGPLRGLMVAGGLVLGGAVFAFTSKGRAAAEYLSESRFELRKVVWPTRQETLRSTGVIAVVVVIISLLLGLIDLIVSNVVRWLLGG</sequence>
<keyword evidence="8 9" id="KW-0472">Membrane</keyword>
<dbReference type="NCBIfam" id="TIGR00964">
    <property type="entry name" value="secE_bact"/>
    <property type="match status" value="1"/>
</dbReference>
<comment type="similarity">
    <text evidence="9">Belongs to the SecE/SEC61-gamma family.</text>
</comment>
<accession>A0ABT0GIN0</accession>
<dbReference type="InterPro" id="IPR005807">
    <property type="entry name" value="SecE_bac"/>
</dbReference>
<dbReference type="RefSeq" id="WP_248209333.1">
    <property type="nucleotide sequence ID" value="NZ_JALNMH010000009.1"/>
</dbReference>
<keyword evidence="6 9" id="KW-1133">Transmembrane helix</keyword>
<comment type="function">
    <text evidence="9">Essential subunit of the Sec protein translocation channel SecYEG. Clamps together the 2 halves of SecY. May contact the channel plug during translocation.</text>
</comment>
<dbReference type="PANTHER" id="PTHR33910:SF1">
    <property type="entry name" value="PROTEIN TRANSLOCASE SUBUNIT SECE"/>
    <property type="match status" value="1"/>
</dbReference>
<keyword evidence="5 9" id="KW-0653">Protein transport</keyword>
<name>A0ABT0GIN0_9GAMM</name>
<evidence type="ECO:0000313" key="10">
    <source>
        <dbReference type="EMBL" id="MCK7594283.1"/>
    </source>
</evidence>
<dbReference type="HAMAP" id="MF_00422">
    <property type="entry name" value="SecE"/>
    <property type="match status" value="1"/>
</dbReference>
<dbReference type="PRINTS" id="PR01650">
    <property type="entry name" value="SECETRNLCASE"/>
</dbReference>
<dbReference type="InterPro" id="IPR001901">
    <property type="entry name" value="Translocase_SecE/Sec61-g"/>
</dbReference>
<dbReference type="Proteomes" id="UP001431449">
    <property type="component" value="Unassembled WGS sequence"/>
</dbReference>
<dbReference type="Pfam" id="PF00584">
    <property type="entry name" value="SecE"/>
    <property type="match status" value="1"/>
</dbReference>
<comment type="subcellular location">
    <subcellularLocation>
        <location evidence="1">Membrane</location>
    </subcellularLocation>
</comment>
<keyword evidence="11" id="KW-1185">Reference proteome</keyword>
<comment type="caution">
    <text evidence="9">Lacks conserved residue(s) required for the propagation of feature annotation.</text>
</comment>
<comment type="caution">
    <text evidence="10">The sequence shown here is derived from an EMBL/GenBank/DDBJ whole genome shotgun (WGS) entry which is preliminary data.</text>
</comment>
<comment type="subunit">
    <text evidence="9">Component of the Sec protein translocase complex. Heterotrimer consisting of SecY, SecE and SecG subunits. The heterotrimers can form oligomers, although 1 heterotrimer is thought to be able to translocate proteins. Interacts with the ribosome. Interacts with SecDF, and other proteins may be involved. Interacts with SecA.</text>
</comment>
<keyword evidence="4 9" id="KW-0812">Transmembrane</keyword>
<dbReference type="PROSITE" id="PS01067">
    <property type="entry name" value="SECE_SEC61G"/>
    <property type="match status" value="1"/>
</dbReference>
<feature type="transmembrane region" description="Helical" evidence="9">
    <location>
        <begin position="43"/>
        <end position="62"/>
    </location>
</feature>
<protein>
    <recommendedName>
        <fullName evidence="9">Protein translocase subunit SecE</fullName>
    </recommendedName>
</protein>
<evidence type="ECO:0000256" key="7">
    <source>
        <dbReference type="ARBA" id="ARBA00023010"/>
    </source>
</evidence>
<evidence type="ECO:0000256" key="3">
    <source>
        <dbReference type="ARBA" id="ARBA00022475"/>
    </source>
</evidence>